<sequence length="463" mass="53218">MHTIIIGTGHEQLDDLIQSDMESQSLGQVVSKVTTRQILVSRIMETSASLVFIGDELIGEAGTDDEWERIIDDIRRISVSIRIVFFCDRPDDDLFLTKLTTYSIYDIFNHGRLPETYLTQLAQQPAFKNIEKFRPVHQVQSAAEQFLKKSKESQAEEIIQKGVRQKVQLSESETEPQIIERTITKEVPVPVYEHVFLQSKLIVVASAYEGAGSSTVCKLLAEYLATCEMSVAIMESPFPKYSWFELINASRIPKVGVWRSWHRQLQESNEIELGTELKKNGVAYMIRSKDEIYTDWDITQYAYLIGYGRNYPILFVDIGSGTNNERESVLLRQAAHILLVTGYDPLRVNRERDNYRTLLAGAERDKVLVVANKSTNRLEKEHSENLKQAYKTNNLFHIPAVPEIQEMLLNDDNLWISKDYEEQREVLLPYFQALCNNMFPSDHFRAKKKEGTLLNKLKALVKS</sequence>
<evidence type="ECO:0000313" key="2">
    <source>
        <dbReference type="Proteomes" id="UP000266177"/>
    </source>
</evidence>
<dbReference type="OrthoDB" id="2538132at2"/>
<reference evidence="1 2" key="1">
    <citation type="submission" date="2018-09" db="EMBL/GenBank/DDBJ databases">
        <title>Paenibacillus SK2017-BO5.</title>
        <authorList>
            <person name="Piskunova J.V."/>
            <person name="Dubiley S.A."/>
            <person name="Severinov K.V."/>
        </authorList>
    </citation>
    <scope>NUCLEOTIDE SEQUENCE [LARGE SCALE GENOMIC DNA]</scope>
    <source>
        <strain evidence="1 2">BO5</strain>
    </source>
</reference>
<evidence type="ECO:0008006" key="3">
    <source>
        <dbReference type="Google" id="ProtNLM"/>
    </source>
</evidence>
<dbReference type="AlphaFoldDB" id="A0A3A3GEZ6"/>
<dbReference type="SUPFAM" id="SSF52540">
    <property type="entry name" value="P-loop containing nucleoside triphosphate hydrolases"/>
    <property type="match status" value="1"/>
</dbReference>
<gene>
    <name evidence="1" type="ORF">DQX05_21875</name>
</gene>
<dbReference type="Gene3D" id="3.40.50.300">
    <property type="entry name" value="P-loop containing nucleotide triphosphate hydrolases"/>
    <property type="match status" value="1"/>
</dbReference>
<accession>A0A3A3GEZ6</accession>
<evidence type="ECO:0000313" key="1">
    <source>
        <dbReference type="EMBL" id="RJG21352.1"/>
    </source>
</evidence>
<comment type="caution">
    <text evidence="1">The sequence shown here is derived from an EMBL/GenBank/DDBJ whole genome shotgun (WGS) entry which is preliminary data.</text>
</comment>
<proteinExistence type="predicted"/>
<organism evidence="1 2">
    <name type="scientific">Paenibacillus thiaminolyticus</name>
    <name type="common">Bacillus thiaminolyticus</name>
    <dbReference type="NCBI Taxonomy" id="49283"/>
    <lineage>
        <taxon>Bacteria</taxon>
        <taxon>Bacillati</taxon>
        <taxon>Bacillota</taxon>
        <taxon>Bacilli</taxon>
        <taxon>Bacillales</taxon>
        <taxon>Paenibacillaceae</taxon>
        <taxon>Paenibacillus</taxon>
    </lineage>
</organism>
<dbReference type="EMBL" id="QYZD01000025">
    <property type="protein sequence ID" value="RJG21352.1"/>
    <property type="molecule type" value="Genomic_DNA"/>
</dbReference>
<dbReference type="InterPro" id="IPR027417">
    <property type="entry name" value="P-loop_NTPase"/>
</dbReference>
<protein>
    <recommendedName>
        <fullName evidence="3">Flp pilus assembly protein, ATPase CpaE</fullName>
    </recommendedName>
</protein>
<dbReference type="Proteomes" id="UP000266177">
    <property type="component" value="Unassembled WGS sequence"/>
</dbReference>
<dbReference type="RefSeq" id="WP_119795587.1">
    <property type="nucleotide sequence ID" value="NZ_QYZD01000025.1"/>
</dbReference>
<name>A0A3A3GEZ6_PANTH</name>